<evidence type="ECO:0000313" key="2">
    <source>
        <dbReference type="EMBL" id="EOA96963.1"/>
    </source>
</evidence>
<evidence type="ECO:0000313" key="3">
    <source>
        <dbReference type="Proteomes" id="UP000296049"/>
    </source>
</evidence>
<name>R0KUK7_ANAPL</name>
<gene>
    <name evidence="2" type="ORF">Anapl_14624</name>
</gene>
<dbReference type="Proteomes" id="UP000296049">
    <property type="component" value="Unassembled WGS sequence"/>
</dbReference>
<protein>
    <submittedName>
        <fullName evidence="2">Uncharacterized protein</fullName>
    </submittedName>
</protein>
<proteinExistence type="predicted"/>
<organism evidence="2 3">
    <name type="scientific">Anas platyrhynchos</name>
    <name type="common">Mallard</name>
    <name type="synonym">Anas boschas</name>
    <dbReference type="NCBI Taxonomy" id="8839"/>
    <lineage>
        <taxon>Eukaryota</taxon>
        <taxon>Metazoa</taxon>
        <taxon>Chordata</taxon>
        <taxon>Craniata</taxon>
        <taxon>Vertebrata</taxon>
        <taxon>Euteleostomi</taxon>
        <taxon>Archelosauria</taxon>
        <taxon>Archosauria</taxon>
        <taxon>Dinosauria</taxon>
        <taxon>Saurischia</taxon>
        <taxon>Theropoda</taxon>
        <taxon>Coelurosauria</taxon>
        <taxon>Aves</taxon>
        <taxon>Neognathae</taxon>
        <taxon>Galloanserae</taxon>
        <taxon>Anseriformes</taxon>
        <taxon>Anatidae</taxon>
        <taxon>Anatinae</taxon>
        <taxon>Anas</taxon>
    </lineage>
</organism>
<dbReference type="AlphaFoldDB" id="R0KUK7"/>
<reference evidence="3" key="1">
    <citation type="journal article" date="2013" name="Nat. Genet.">
        <title>The duck genome and transcriptome provide insight into an avian influenza virus reservoir species.</title>
        <authorList>
            <person name="Huang Y."/>
            <person name="Li Y."/>
            <person name="Burt D.W."/>
            <person name="Chen H."/>
            <person name="Zhang Y."/>
            <person name="Qian W."/>
            <person name="Kim H."/>
            <person name="Gan S."/>
            <person name="Zhao Y."/>
            <person name="Li J."/>
            <person name="Yi K."/>
            <person name="Feng H."/>
            <person name="Zhu P."/>
            <person name="Li B."/>
            <person name="Liu Q."/>
            <person name="Fairley S."/>
            <person name="Magor K.E."/>
            <person name="Du Z."/>
            <person name="Hu X."/>
            <person name="Goodman L."/>
            <person name="Tafer H."/>
            <person name="Vignal A."/>
            <person name="Lee T."/>
            <person name="Kim K.W."/>
            <person name="Sheng Z."/>
            <person name="An Y."/>
            <person name="Searle S."/>
            <person name="Herrero J."/>
            <person name="Groenen M.A."/>
            <person name="Crooijmans R.P."/>
            <person name="Faraut T."/>
            <person name="Cai Q."/>
            <person name="Webster R.G."/>
            <person name="Aldridge J.R."/>
            <person name="Warren W.C."/>
            <person name="Bartschat S."/>
            <person name="Kehr S."/>
            <person name="Marz M."/>
            <person name="Stadler P.F."/>
            <person name="Smith J."/>
            <person name="Kraus R.H."/>
            <person name="Zhao Y."/>
            <person name="Ren L."/>
            <person name="Fei J."/>
            <person name="Morisson M."/>
            <person name="Kaiser P."/>
            <person name="Griffin D.K."/>
            <person name="Rao M."/>
            <person name="Pitel F."/>
            <person name="Wang J."/>
            <person name="Li N."/>
        </authorList>
    </citation>
    <scope>NUCLEOTIDE SEQUENCE [LARGE SCALE GENOMIC DNA]</scope>
</reference>
<dbReference type="EMBL" id="KB743821">
    <property type="protein sequence ID" value="EOA96963.1"/>
    <property type="molecule type" value="Genomic_DNA"/>
</dbReference>
<sequence length="323" mass="35274">MLLCGGRGDHSSDFGLSKEYILMAGEACRSRIPRLRQTIATSLCCVTATGRTKKKYVYIKSEKYESAGDKDSFKTVEYSTNIMETQSVLLFCEKDTKERTDPGRSQSTGPHQHLRDAGLTSQRWQQEEPSSETHRLTTLWCGAVLPALSAAPNVPSSISSMLISNTKQNATSRAEEGAASVSEKNDVADDFYVVGCVCLTLVSPYVGAAEASIYPKCSQNHLIDDVGLHSSVRRLGVVFSNILTSSRRNGDKEAAQQFPIRCHPVTTCRQVSVPPVFSYRTCRGTVSTGTSLLSLLLLHTHGVHTAPLATFRASCACRCRQRA</sequence>
<keyword evidence="3" id="KW-1185">Reference proteome</keyword>
<feature type="compositionally biased region" description="Polar residues" evidence="1">
    <location>
        <begin position="119"/>
        <end position="128"/>
    </location>
</feature>
<feature type="region of interest" description="Disordered" evidence="1">
    <location>
        <begin position="98"/>
        <end position="131"/>
    </location>
</feature>
<evidence type="ECO:0000256" key="1">
    <source>
        <dbReference type="SAM" id="MobiDB-lite"/>
    </source>
</evidence>
<accession>R0KUK7</accession>